<evidence type="ECO:0000313" key="2">
    <source>
        <dbReference type="EMBL" id="KAF0979464.1"/>
    </source>
</evidence>
<gene>
    <name evidence="2" type="ORF">FDP41_001807</name>
</gene>
<organism evidence="2 3">
    <name type="scientific">Naegleria fowleri</name>
    <name type="common">Brain eating amoeba</name>
    <dbReference type="NCBI Taxonomy" id="5763"/>
    <lineage>
        <taxon>Eukaryota</taxon>
        <taxon>Discoba</taxon>
        <taxon>Heterolobosea</taxon>
        <taxon>Tetramitia</taxon>
        <taxon>Eutetramitia</taxon>
        <taxon>Vahlkampfiidae</taxon>
        <taxon>Naegleria</taxon>
    </lineage>
</organism>
<evidence type="ECO:0008006" key="4">
    <source>
        <dbReference type="Google" id="ProtNLM"/>
    </source>
</evidence>
<dbReference type="VEuPathDB" id="AmoebaDB:FDP41_001807"/>
<evidence type="ECO:0000313" key="3">
    <source>
        <dbReference type="Proteomes" id="UP000444721"/>
    </source>
</evidence>
<comment type="caution">
    <text evidence="2">The sequence shown here is derived from an EMBL/GenBank/DDBJ whole genome shotgun (WGS) entry which is preliminary data.</text>
</comment>
<dbReference type="VEuPathDB" id="AmoebaDB:NfTy_055530"/>
<feature type="coiled-coil region" evidence="1">
    <location>
        <begin position="21"/>
        <end position="114"/>
    </location>
</feature>
<dbReference type="GeneID" id="68109025"/>
<dbReference type="InterPro" id="IPR011333">
    <property type="entry name" value="SKP1/BTB/POZ_sf"/>
</dbReference>
<keyword evidence="1" id="KW-0175">Coiled coil</keyword>
<accession>A0A6A5BYQ3</accession>
<dbReference type="Proteomes" id="UP000444721">
    <property type="component" value="Unassembled WGS sequence"/>
</dbReference>
<reference evidence="2 3" key="1">
    <citation type="journal article" date="2019" name="Sci. Rep.">
        <title>Nanopore sequencing improves the draft genome of the human pathogenic amoeba Naegleria fowleri.</title>
        <authorList>
            <person name="Liechti N."/>
            <person name="Schurch N."/>
            <person name="Bruggmann R."/>
            <person name="Wittwer M."/>
        </authorList>
    </citation>
    <scope>NUCLEOTIDE SEQUENCE [LARGE SCALE GENOMIC DNA]</scope>
    <source>
        <strain evidence="2 3">ATCC 30894</strain>
    </source>
</reference>
<dbReference type="VEuPathDB" id="AmoebaDB:NF0103440"/>
<protein>
    <recommendedName>
        <fullName evidence="4">Potassium channel tetramerisation-type BTB domain-containing protein</fullName>
    </recommendedName>
</protein>
<dbReference type="EMBL" id="VFQX01000027">
    <property type="protein sequence ID" value="KAF0979464.1"/>
    <property type="molecule type" value="Genomic_DNA"/>
</dbReference>
<dbReference type="Gene3D" id="3.30.710.10">
    <property type="entry name" value="Potassium Channel Kv1.1, Chain A"/>
    <property type="match status" value="1"/>
</dbReference>
<dbReference type="AlphaFoldDB" id="A0A6A5BYQ3"/>
<sequence length="174" mass="21169">MCKNVVNRGELKDHQEKYCPLHEAYQQVEQMKHDLEQQFEEKNAKLEQEFQERLKQLEQEYQEKDELCKKENSLYLEQEKNKLMQEREEMMKQFEKMKEQLELERNALQEEKMSRYKLENSNKPIHLNVGGKIMTVSLGHFLRNEREPENLFEKMFTGEYPLYETPSTSLWIVS</sequence>
<proteinExistence type="predicted"/>
<dbReference type="RefSeq" id="XP_044564177.1">
    <property type="nucleotide sequence ID" value="XM_044704932.1"/>
</dbReference>
<evidence type="ECO:0000256" key="1">
    <source>
        <dbReference type="SAM" id="Coils"/>
    </source>
</evidence>
<name>A0A6A5BYQ3_NAEFO</name>
<keyword evidence="3" id="KW-1185">Reference proteome</keyword>